<dbReference type="Proteomes" id="UP001497700">
    <property type="component" value="Unassembled WGS sequence"/>
</dbReference>
<sequence>MFLVRMAVSAVILTGLLDLAGATPFLPAESAQVSTDSFDNMQEAAMSTIKHLEKRDDSVHGCHDPPTAEFGPAPSVEDCSAAIKLSQARQEDITLLFSIGCVHSVSGNCTASVCPQLDGTSTISPSEAAQYMSETVLTECIAKGVRGWYMDRNKGAGIYLH</sequence>
<organism evidence="1 2">
    <name type="scientific">Hypoxylon rubiginosum</name>
    <dbReference type="NCBI Taxonomy" id="110542"/>
    <lineage>
        <taxon>Eukaryota</taxon>
        <taxon>Fungi</taxon>
        <taxon>Dikarya</taxon>
        <taxon>Ascomycota</taxon>
        <taxon>Pezizomycotina</taxon>
        <taxon>Sordariomycetes</taxon>
        <taxon>Xylariomycetidae</taxon>
        <taxon>Xylariales</taxon>
        <taxon>Hypoxylaceae</taxon>
        <taxon>Hypoxylon</taxon>
    </lineage>
</organism>
<accession>A0ACB9Z9N3</accession>
<dbReference type="EMBL" id="MU393439">
    <property type="protein sequence ID" value="KAI4868261.1"/>
    <property type="molecule type" value="Genomic_DNA"/>
</dbReference>
<keyword evidence="2" id="KW-1185">Reference proteome</keyword>
<proteinExistence type="predicted"/>
<evidence type="ECO:0000313" key="2">
    <source>
        <dbReference type="Proteomes" id="UP001497700"/>
    </source>
</evidence>
<evidence type="ECO:0000313" key="1">
    <source>
        <dbReference type="EMBL" id="KAI4868261.1"/>
    </source>
</evidence>
<protein>
    <submittedName>
        <fullName evidence="1">Uncharacterized protein</fullName>
    </submittedName>
</protein>
<gene>
    <name evidence="1" type="ORF">F4820DRAFT_445169</name>
</gene>
<reference evidence="1 2" key="1">
    <citation type="journal article" date="2022" name="New Phytol.">
        <title>Ecological generalism drives hyperdiversity of secondary metabolite gene clusters in xylarialean endophytes.</title>
        <authorList>
            <person name="Franco M.E.E."/>
            <person name="Wisecaver J.H."/>
            <person name="Arnold A.E."/>
            <person name="Ju Y.M."/>
            <person name="Slot J.C."/>
            <person name="Ahrendt S."/>
            <person name="Moore L.P."/>
            <person name="Eastman K.E."/>
            <person name="Scott K."/>
            <person name="Konkel Z."/>
            <person name="Mondo S.J."/>
            <person name="Kuo A."/>
            <person name="Hayes R.D."/>
            <person name="Haridas S."/>
            <person name="Andreopoulos B."/>
            <person name="Riley R."/>
            <person name="LaButti K."/>
            <person name="Pangilinan J."/>
            <person name="Lipzen A."/>
            <person name="Amirebrahimi M."/>
            <person name="Yan J."/>
            <person name="Adam C."/>
            <person name="Keymanesh K."/>
            <person name="Ng V."/>
            <person name="Louie K."/>
            <person name="Northen T."/>
            <person name="Drula E."/>
            <person name="Henrissat B."/>
            <person name="Hsieh H.M."/>
            <person name="Youens-Clark K."/>
            <person name="Lutzoni F."/>
            <person name="Miadlikowska J."/>
            <person name="Eastwood D.C."/>
            <person name="Hamelin R.C."/>
            <person name="Grigoriev I.V."/>
            <person name="U'Ren J.M."/>
        </authorList>
    </citation>
    <scope>NUCLEOTIDE SEQUENCE [LARGE SCALE GENOMIC DNA]</scope>
    <source>
        <strain evidence="1 2">CBS 119005</strain>
    </source>
</reference>
<comment type="caution">
    <text evidence="1">The sequence shown here is derived from an EMBL/GenBank/DDBJ whole genome shotgun (WGS) entry which is preliminary data.</text>
</comment>
<name>A0ACB9Z9N3_9PEZI</name>